<dbReference type="InterPro" id="IPR019734">
    <property type="entry name" value="TPR_rpt"/>
</dbReference>
<dbReference type="EMBL" id="APAU02000068">
    <property type="protein sequence ID" value="EUB58098.1"/>
    <property type="molecule type" value="Genomic_DNA"/>
</dbReference>
<keyword evidence="3" id="KW-0677">Repeat</keyword>
<accession>W6U9P8</accession>
<reference evidence="10 11" key="1">
    <citation type="journal article" date="2013" name="Nat. Genet.">
        <title>The genome of the hydatid tapeworm Echinococcus granulosus.</title>
        <authorList>
            <person name="Zheng H."/>
            <person name="Zhang W."/>
            <person name="Zhang L."/>
            <person name="Zhang Z."/>
            <person name="Li J."/>
            <person name="Lu G."/>
            <person name="Zhu Y."/>
            <person name="Wang Y."/>
            <person name="Huang Y."/>
            <person name="Liu J."/>
            <person name="Kang H."/>
            <person name="Chen J."/>
            <person name="Wang L."/>
            <person name="Chen A."/>
            <person name="Yu S."/>
            <person name="Gao Z."/>
            <person name="Jin L."/>
            <person name="Gu W."/>
            <person name="Wang Z."/>
            <person name="Zhao L."/>
            <person name="Shi B."/>
            <person name="Wen H."/>
            <person name="Lin R."/>
            <person name="Jones M.K."/>
            <person name="Brejova B."/>
            <person name="Vinar T."/>
            <person name="Zhao G."/>
            <person name="McManus D.P."/>
            <person name="Chen Z."/>
            <person name="Zhou Y."/>
            <person name="Wang S."/>
        </authorList>
    </citation>
    <scope>NUCLEOTIDE SEQUENCE [LARGE SCALE GENOMIC DNA]</scope>
</reference>
<feature type="domain" description="PPIase FKBP-type" evidence="9">
    <location>
        <begin position="37"/>
        <end position="104"/>
    </location>
</feature>
<keyword evidence="11" id="KW-1185">Reference proteome</keyword>
<keyword evidence="5 7" id="KW-0697">Rotamase</keyword>
<dbReference type="Pfam" id="PF00254">
    <property type="entry name" value="FKBP_C"/>
    <property type="match status" value="2"/>
</dbReference>
<dbReference type="Gene3D" id="1.25.40.10">
    <property type="entry name" value="Tetratricopeptide repeat domain"/>
    <property type="match status" value="1"/>
</dbReference>
<dbReference type="SUPFAM" id="SSF48452">
    <property type="entry name" value="TPR-like"/>
    <property type="match status" value="1"/>
</dbReference>
<evidence type="ECO:0000256" key="5">
    <source>
        <dbReference type="ARBA" id="ARBA00023110"/>
    </source>
</evidence>
<evidence type="ECO:0000256" key="6">
    <source>
        <dbReference type="ARBA" id="ARBA00023235"/>
    </source>
</evidence>
<dbReference type="PANTHER" id="PTHR46512">
    <property type="entry name" value="PEPTIDYLPROLYL ISOMERASE"/>
    <property type="match status" value="1"/>
</dbReference>
<dbReference type="InterPro" id="IPR050754">
    <property type="entry name" value="FKBP4/5/8-like"/>
</dbReference>
<dbReference type="Pfam" id="PF00515">
    <property type="entry name" value="TPR_1"/>
    <property type="match status" value="1"/>
</dbReference>
<evidence type="ECO:0000313" key="10">
    <source>
        <dbReference type="EMBL" id="EUB58098.1"/>
    </source>
</evidence>
<evidence type="ECO:0000256" key="4">
    <source>
        <dbReference type="ARBA" id="ARBA00022803"/>
    </source>
</evidence>
<comment type="caution">
    <text evidence="10">The sequence shown here is derived from an EMBL/GenBank/DDBJ whole genome shotgun (WGS) entry which is preliminary data.</text>
</comment>
<dbReference type="PROSITE" id="PS50059">
    <property type="entry name" value="FKBP_PPIASE"/>
    <property type="match status" value="1"/>
</dbReference>
<dbReference type="OMA" id="SWVEYES"/>
<protein>
    <recommendedName>
        <fullName evidence="2 7">peptidylprolyl isomerase</fullName>
        <ecNumber evidence="2 7">5.2.1.8</ecNumber>
    </recommendedName>
</protein>
<evidence type="ECO:0000256" key="3">
    <source>
        <dbReference type="ARBA" id="ARBA00022737"/>
    </source>
</evidence>
<comment type="catalytic activity">
    <reaction evidence="1 7">
        <text>[protein]-peptidylproline (omega=180) = [protein]-peptidylproline (omega=0)</text>
        <dbReference type="Rhea" id="RHEA:16237"/>
        <dbReference type="Rhea" id="RHEA-COMP:10747"/>
        <dbReference type="Rhea" id="RHEA-COMP:10748"/>
        <dbReference type="ChEBI" id="CHEBI:83833"/>
        <dbReference type="ChEBI" id="CHEBI:83834"/>
        <dbReference type="EC" id="5.2.1.8"/>
    </reaction>
</comment>
<dbReference type="SMR" id="W6U9P8"/>
<name>W6U9P8_ECHGR</name>
<evidence type="ECO:0000313" key="11">
    <source>
        <dbReference type="Proteomes" id="UP000019149"/>
    </source>
</evidence>
<dbReference type="SUPFAM" id="SSF54534">
    <property type="entry name" value="FKBP-like"/>
    <property type="match status" value="2"/>
</dbReference>
<dbReference type="OrthoDB" id="433738at2759"/>
<dbReference type="PANTHER" id="PTHR46512:SF9">
    <property type="entry name" value="PEPTIDYLPROLYL ISOMERASE"/>
    <property type="match status" value="1"/>
</dbReference>
<gene>
    <name evidence="10" type="ORF">EGR_07018</name>
</gene>
<dbReference type="SMART" id="SM00028">
    <property type="entry name" value="TPR"/>
    <property type="match status" value="2"/>
</dbReference>
<dbReference type="InterPro" id="IPR011990">
    <property type="entry name" value="TPR-like_helical_dom_sf"/>
</dbReference>
<proteinExistence type="predicted"/>
<dbReference type="STRING" id="6210.W6U9P8"/>
<dbReference type="InterPro" id="IPR001179">
    <property type="entry name" value="PPIase_FKBP_dom"/>
</dbReference>
<evidence type="ECO:0000256" key="7">
    <source>
        <dbReference type="PROSITE-ProRule" id="PRU00277"/>
    </source>
</evidence>
<keyword evidence="6 7" id="KW-0413">Isomerase</keyword>
<dbReference type="KEGG" id="egl:EGR_07018"/>
<sequence>MDDIDFSYEGFVSIVPDRGILKKILKHGHSPFPPSPTDFAVMHYVGWYHFGEKHGELFDSSRARNKPISIPIGFGHPIKAFDVVAQSMKLGEICEIIVFPDYAYYDSQTRRYEIELVDFYGSYNCCGPNSPILISCTKEGNRNVSPLPGEKVTVHLEAYCNDELFDCRDESFIMGDFDGSRLPEGLCKKLFSCNDGGEYRFKVTKPMLVTPMECEKRGIPEDAILWYNVIIKTCELRERPNRSASSKENMAALLSMKKRANEFFKAGKYKLADYMYSSIECLGFHNCDREDYQYIRSTTYQNRALCLLKLNLPNECIRACDWALKKDPRDEKCLFRRGLAYIMKNDYNEAEKCFKKVLEVNAENVEAETKLKLCKELLSKEGTREKGIFNCAMEQLGDDAFSGDAD</sequence>
<feature type="repeat" description="TPR" evidence="8">
    <location>
        <begin position="331"/>
        <end position="364"/>
    </location>
</feature>
<dbReference type="AlphaFoldDB" id="W6U9P8"/>
<keyword evidence="4 8" id="KW-0802">TPR repeat</keyword>
<dbReference type="RefSeq" id="XP_024349294.1">
    <property type="nucleotide sequence ID" value="XM_024496267.1"/>
</dbReference>
<dbReference type="Proteomes" id="UP000019149">
    <property type="component" value="Unassembled WGS sequence"/>
</dbReference>
<dbReference type="PROSITE" id="PS50005">
    <property type="entry name" value="TPR"/>
    <property type="match status" value="1"/>
</dbReference>
<dbReference type="EC" id="5.2.1.8" evidence="2 7"/>
<dbReference type="GO" id="GO:0003755">
    <property type="term" value="F:peptidyl-prolyl cis-trans isomerase activity"/>
    <property type="evidence" value="ECO:0007669"/>
    <property type="project" value="UniProtKB-KW"/>
</dbReference>
<evidence type="ECO:0000256" key="2">
    <source>
        <dbReference type="ARBA" id="ARBA00013194"/>
    </source>
</evidence>
<evidence type="ECO:0000256" key="8">
    <source>
        <dbReference type="PROSITE-ProRule" id="PRU00339"/>
    </source>
</evidence>
<dbReference type="Gene3D" id="3.10.50.40">
    <property type="match status" value="2"/>
</dbReference>
<organism evidence="10 11">
    <name type="scientific">Echinococcus granulosus</name>
    <name type="common">Hydatid tapeworm</name>
    <dbReference type="NCBI Taxonomy" id="6210"/>
    <lineage>
        <taxon>Eukaryota</taxon>
        <taxon>Metazoa</taxon>
        <taxon>Spiralia</taxon>
        <taxon>Lophotrochozoa</taxon>
        <taxon>Platyhelminthes</taxon>
        <taxon>Cestoda</taxon>
        <taxon>Eucestoda</taxon>
        <taxon>Cyclophyllidea</taxon>
        <taxon>Taeniidae</taxon>
        <taxon>Echinococcus</taxon>
        <taxon>Echinococcus granulosus group</taxon>
    </lineage>
</organism>
<dbReference type="GeneID" id="36342733"/>
<evidence type="ECO:0000259" key="9">
    <source>
        <dbReference type="PROSITE" id="PS50059"/>
    </source>
</evidence>
<evidence type="ECO:0000256" key="1">
    <source>
        <dbReference type="ARBA" id="ARBA00000971"/>
    </source>
</evidence>
<dbReference type="CTD" id="36342733"/>
<dbReference type="InterPro" id="IPR046357">
    <property type="entry name" value="PPIase_dom_sf"/>
</dbReference>